<evidence type="ECO:0000256" key="2">
    <source>
        <dbReference type="PIRSR" id="PIRSR005962-1"/>
    </source>
</evidence>
<dbReference type="InterPro" id="IPR017439">
    <property type="entry name" value="Amidohydrolase"/>
</dbReference>
<dbReference type="GO" id="GO:0046872">
    <property type="term" value="F:metal ion binding"/>
    <property type="evidence" value="ECO:0007669"/>
    <property type="project" value="UniProtKB-KW"/>
</dbReference>
<dbReference type="OrthoDB" id="9776731at2"/>
<dbReference type="NCBIfam" id="TIGR01891">
    <property type="entry name" value="amidohydrolases"/>
    <property type="match status" value="1"/>
</dbReference>
<dbReference type="SUPFAM" id="SSF55031">
    <property type="entry name" value="Bacterial exopeptidase dimerisation domain"/>
    <property type="match status" value="1"/>
</dbReference>
<dbReference type="InterPro" id="IPR002933">
    <property type="entry name" value="Peptidase_M20"/>
</dbReference>
<comment type="cofactor">
    <cofactor evidence="2">
        <name>Mn(2+)</name>
        <dbReference type="ChEBI" id="CHEBI:29035"/>
    </cofactor>
    <text evidence="2">The Mn(2+) ion enhances activity.</text>
</comment>
<keyword evidence="2" id="KW-0479">Metal-binding</keyword>
<dbReference type="KEGG" id="ruv:EC9_44420"/>
<dbReference type="AlphaFoldDB" id="A0A517M5T0"/>
<feature type="binding site" evidence="2">
    <location>
        <position position="157"/>
    </location>
    <ligand>
        <name>Mn(2+)</name>
        <dbReference type="ChEBI" id="CHEBI:29035"/>
        <label>2</label>
    </ligand>
</feature>
<proteinExistence type="predicted"/>
<dbReference type="FunFam" id="3.30.70.360:FF:000001">
    <property type="entry name" value="N-acetyldiaminopimelate deacetylase"/>
    <property type="match status" value="1"/>
</dbReference>
<dbReference type="PANTHER" id="PTHR11014:SF63">
    <property type="entry name" value="METALLOPEPTIDASE, PUTATIVE (AFU_ORTHOLOGUE AFUA_6G09600)-RELATED"/>
    <property type="match status" value="1"/>
</dbReference>
<sequence length="412" mass="44802">MESKAPQEHAAWIGPLEAAVEESLEGLFLLRRHLHQHPELSGEELETTTHVARLIEGLALPLKIADQQRGLTCELLAPDSASDLPRLALRADIDALPIQDAKQVDYHSCREGVMHACGHDVHTTMLYGALRVLKQLADDDHLPWPIAVRGIFQPAEETALGARYMILNQALRDVAAIIGIHCDPSRSVGRIGISPGVLTANCDMFKAKFRGRGGHGARPHQTIDPIDAATQWVQSVYRSVSRSLDPHEATVISIGRFDAGNKANVIPDNAILEGTLRTFHSGARASALETIGKISEAVTLATGCDIDFELGFSAPAVDNDPALVEVISHAARQTLGKHAVEPIPRPSMGSEDFSYYLEHLPGAMFRLGTCSEQIGQEPLHSPHFDIDQRAIAGGVRLLAATVIEYFDPRRND</sequence>
<feature type="domain" description="Peptidase M20 dimerisation" evidence="3">
    <location>
        <begin position="205"/>
        <end position="291"/>
    </location>
</feature>
<feature type="binding site" evidence="2">
    <location>
        <position position="380"/>
    </location>
    <ligand>
        <name>Mn(2+)</name>
        <dbReference type="ChEBI" id="CHEBI:29035"/>
        <label>2</label>
    </ligand>
</feature>
<dbReference type="GO" id="GO:0019877">
    <property type="term" value="P:diaminopimelate biosynthetic process"/>
    <property type="evidence" value="ECO:0007669"/>
    <property type="project" value="UniProtKB-ARBA"/>
</dbReference>
<evidence type="ECO:0000256" key="1">
    <source>
        <dbReference type="ARBA" id="ARBA00022801"/>
    </source>
</evidence>
<dbReference type="PANTHER" id="PTHR11014">
    <property type="entry name" value="PEPTIDASE M20 FAMILY MEMBER"/>
    <property type="match status" value="1"/>
</dbReference>
<dbReference type="GO" id="GO:0050118">
    <property type="term" value="F:N-acetyldiaminopimelate deacetylase activity"/>
    <property type="evidence" value="ECO:0007669"/>
    <property type="project" value="UniProtKB-ARBA"/>
</dbReference>
<evidence type="ECO:0000313" key="5">
    <source>
        <dbReference type="Proteomes" id="UP000319557"/>
    </source>
</evidence>
<keyword evidence="1 4" id="KW-0378">Hydrolase</keyword>
<organism evidence="4 5">
    <name type="scientific">Rosistilla ulvae</name>
    <dbReference type="NCBI Taxonomy" id="1930277"/>
    <lineage>
        <taxon>Bacteria</taxon>
        <taxon>Pseudomonadati</taxon>
        <taxon>Planctomycetota</taxon>
        <taxon>Planctomycetia</taxon>
        <taxon>Pirellulales</taxon>
        <taxon>Pirellulaceae</taxon>
        <taxon>Rosistilla</taxon>
    </lineage>
</organism>
<feature type="binding site" evidence="2">
    <location>
        <position position="119"/>
    </location>
    <ligand>
        <name>Mn(2+)</name>
        <dbReference type="ChEBI" id="CHEBI:29035"/>
        <label>2</label>
    </ligand>
</feature>
<dbReference type="EC" id="3.-.-.-" evidence="4"/>
<dbReference type="InterPro" id="IPR011650">
    <property type="entry name" value="Peptidase_M20_dimer"/>
</dbReference>
<accession>A0A517M5T0</accession>
<feature type="binding site" evidence="2">
    <location>
        <position position="181"/>
    </location>
    <ligand>
        <name>Mn(2+)</name>
        <dbReference type="ChEBI" id="CHEBI:29035"/>
        <label>2</label>
    </ligand>
</feature>
<dbReference type="Pfam" id="PF07687">
    <property type="entry name" value="M20_dimer"/>
    <property type="match status" value="1"/>
</dbReference>
<dbReference type="SUPFAM" id="SSF53187">
    <property type="entry name" value="Zn-dependent exopeptidases"/>
    <property type="match status" value="1"/>
</dbReference>
<dbReference type="InterPro" id="IPR036264">
    <property type="entry name" value="Bact_exopeptidase_dim_dom"/>
</dbReference>
<gene>
    <name evidence="4" type="primary">yxeP_2</name>
    <name evidence="4" type="ORF">EC9_44420</name>
</gene>
<evidence type="ECO:0000259" key="3">
    <source>
        <dbReference type="Pfam" id="PF07687"/>
    </source>
</evidence>
<reference evidence="4 5" key="1">
    <citation type="submission" date="2019-02" db="EMBL/GenBank/DDBJ databases">
        <title>Deep-cultivation of Planctomycetes and their phenomic and genomic characterization uncovers novel biology.</title>
        <authorList>
            <person name="Wiegand S."/>
            <person name="Jogler M."/>
            <person name="Boedeker C."/>
            <person name="Pinto D."/>
            <person name="Vollmers J."/>
            <person name="Rivas-Marin E."/>
            <person name="Kohn T."/>
            <person name="Peeters S.H."/>
            <person name="Heuer A."/>
            <person name="Rast P."/>
            <person name="Oberbeckmann S."/>
            <person name="Bunk B."/>
            <person name="Jeske O."/>
            <person name="Meyerdierks A."/>
            <person name="Storesund J.E."/>
            <person name="Kallscheuer N."/>
            <person name="Luecker S."/>
            <person name="Lage O.M."/>
            <person name="Pohl T."/>
            <person name="Merkel B.J."/>
            <person name="Hornburger P."/>
            <person name="Mueller R.-W."/>
            <person name="Bruemmer F."/>
            <person name="Labrenz M."/>
            <person name="Spormann A.M."/>
            <person name="Op den Camp H."/>
            <person name="Overmann J."/>
            <person name="Amann R."/>
            <person name="Jetten M.S.M."/>
            <person name="Mascher T."/>
            <person name="Medema M.H."/>
            <person name="Devos D.P."/>
            <person name="Kaster A.-K."/>
            <person name="Ovreas L."/>
            <person name="Rohde M."/>
            <person name="Galperin M.Y."/>
            <person name="Jogler C."/>
        </authorList>
    </citation>
    <scope>NUCLEOTIDE SEQUENCE [LARGE SCALE GENOMIC DNA]</scope>
    <source>
        <strain evidence="4 5">EC9</strain>
    </source>
</reference>
<dbReference type="Proteomes" id="UP000319557">
    <property type="component" value="Chromosome"/>
</dbReference>
<name>A0A517M5T0_9BACT</name>
<dbReference type="Gene3D" id="3.30.70.360">
    <property type="match status" value="1"/>
</dbReference>
<keyword evidence="5" id="KW-1185">Reference proteome</keyword>
<dbReference type="Pfam" id="PF01546">
    <property type="entry name" value="Peptidase_M20"/>
    <property type="match status" value="1"/>
</dbReference>
<feature type="binding site" evidence="2">
    <location>
        <position position="117"/>
    </location>
    <ligand>
        <name>Mn(2+)</name>
        <dbReference type="ChEBI" id="CHEBI:29035"/>
        <label>2</label>
    </ligand>
</feature>
<keyword evidence="2" id="KW-0464">Manganese</keyword>
<dbReference type="RefSeq" id="WP_145348084.1">
    <property type="nucleotide sequence ID" value="NZ_CP036261.1"/>
</dbReference>
<evidence type="ECO:0000313" key="4">
    <source>
        <dbReference type="EMBL" id="QDS90235.1"/>
    </source>
</evidence>
<protein>
    <submittedName>
        <fullName evidence="4">Putative hydrolase YxeP</fullName>
        <ecNumber evidence="4">3.-.-.-</ecNumber>
    </submittedName>
</protein>
<dbReference type="PIRSF" id="PIRSF005962">
    <property type="entry name" value="Pept_M20D_amidohydro"/>
    <property type="match status" value="1"/>
</dbReference>
<dbReference type="Gene3D" id="3.40.630.10">
    <property type="entry name" value="Zn peptidases"/>
    <property type="match status" value="1"/>
</dbReference>
<dbReference type="EMBL" id="CP036261">
    <property type="protein sequence ID" value="QDS90235.1"/>
    <property type="molecule type" value="Genomic_DNA"/>
</dbReference>